<evidence type="ECO:0000256" key="10">
    <source>
        <dbReference type="ARBA" id="ARBA00023172"/>
    </source>
</evidence>
<feature type="region of interest" description="Disordered" evidence="14">
    <location>
        <begin position="1"/>
        <end position="69"/>
    </location>
</feature>
<evidence type="ECO:0000313" key="17">
    <source>
        <dbReference type="Proteomes" id="UP001629113"/>
    </source>
</evidence>
<keyword evidence="4" id="KW-0540">Nuclease</keyword>
<evidence type="ECO:0000256" key="14">
    <source>
        <dbReference type="SAM" id="MobiDB-lite"/>
    </source>
</evidence>
<keyword evidence="17" id="KW-1185">Reference proteome</keyword>
<keyword evidence="11" id="KW-0234">DNA repair</keyword>
<dbReference type="PANTHER" id="PTHR21077">
    <property type="entry name" value="EME1 PROTEIN"/>
    <property type="match status" value="1"/>
</dbReference>
<dbReference type="PANTHER" id="PTHR21077:SF5">
    <property type="entry name" value="CROSSOVER JUNCTION ENDONUCLEASE MMS4"/>
    <property type="match status" value="1"/>
</dbReference>
<evidence type="ECO:0000259" key="15">
    <source>
        <dbReference type="SMART" id="SM00891"/>
    </source>
</evidence>
<protein>
    <submittedName>
        <fullName evidence="16">ERCC4 domain-containing protein</fullName>
    </submittedName>
</protein>
<feature type="compositionally biased region" description="Basic residues" evidence="14">
    <location>
        <begin position="23"/>
        <end position="34"/>
    </location>
</feature>
<evidence type="ECO:0000256" key="2">
    <source>
        <dbReference type="ARBA" id="ARBA00004123"/>
    </source>
</evidence>
<reference evidence="16 17" key="1">
    <citation type="submission" date="2024-06" db="EMBL/GenBank/DDBJ databases">
        <title>Complete genome of Phlyctema vagabunda strain 19-DSS-EL-015.</title>
        <authorList>
            <person name="Fiorenzani C."/>
        </authorList>
    </citation>
    <scope>NUCLEOTIDE SEQUENCE [LARGE SCALE GENOMIC DNA]</scope>
    <source>
        <strain evidence="16 17">19-DSS-EL-015</strain>
    </source>
</reference>
<evidence type="ECO:0000256" key="6">
    <source>
        <dbReference type="ARBA" id="ARBA00022759"/>
    </source>
</evidence>
<evidence type="ECO:0000256" key="8">
    <source>
        <dbReference type="ARBA" id="ARBA00022801"/>
    </source>
</evidence>
<evidence type="ECO:0000256" key="5">
    <source>
        <dbReference type="ARBA" id="ARBA00022723"/>
    </source>
</evidence>
<evidence type="ECO:0000313" key="16">
    <source>
        <dbReference type="EMBL" id="KAL3421471.1"/>
    </source>
</evidence>
<evidence type="ECO:0000256" key="4">
    <source>
        <dbReference type="ARBA" id="ARBA00022722"/>
    </source>
</evidence>
<sequence length="399" mass="44714">MGSLAKGDTRAALRKYNAEKAVGKKPKPPSKSKVPKVSEEEKQAAKSKKLAAKEVDKEQKRIAREEKAAAKEREKEFAKANTLTDKKNSTAQMIVDLPSCLDVRLGSHAKALLLPVGAELGEWESEISLIKWRRKVEAIYDEQAGHFVPCPKHIKDEMHIMYVMQANEFVSLATGPEGKDLDSHFLRLRAKYDGYTIIYLIEGLTPWMRKNKGVKNAQFQEAVRNMGQDEENSATQRRKPKKQAEYIDEDLIEDALLRLQVVHKPLIHHTNSAIETGQWVVAFTQHISTIPHRKLKDALDTTFSMESGQVKTGEDAADTYLRMLSELKMVTAPVACGIAAEYPSVQKLIAGFEADGPLILEDCRKTANKDGALTDKRIGPAISKRVHRVFTGMDPWEMV</sequence>
<keyword evidence="9" id="KW-0460">Magnesium</keyword>
<keyword evidence="12" id="KW-0539">Nucleus</keyword>
<evidence type="ECO:0000256" key="11">
    <source>
        <dbReference type="ARBA" id="ARBA00023204"/>
    </source>
</evidence>
<feature type="compositionally biased region" description="Basic and acidic residues" evidence="14">
    <location>
        <begin position="7"/>
        <end position="22"/>
    </location>
</feature>
<comment type="cofactor">
    <cofactor evidence="1">
        <name>Mg(2+)</name>
        <dbReference type="ChEBI" id="CHEBI:18420"/>
    </cofactor>
</comment>
<dbReference type="InterPro" id="IPR033310">
    <property type="entry name" value="Mms4/EME1/EME2"/>
</dbReference>
<feature type="domain" description="ERCC4" evidence="15">
    <location>
        <begin position="92"/>
        <end position="353"/>
    </location>
</feature>
<comment type="caution">
    <text evidence="16">The sequence shown here is derived from an EMBL/GenBank/DDBJ whole genome shotgun (WGS) entry which is preliminary data.</text>
</comment>
<dbReference type="EMBL" id="JBFCZG010000006">
    <property type="protein sequence ID" value="KAL3421471.1"/>
    <property type="molecule type" value="Genomic_DNA"/>
</dbReference>
<keyword evidence="5" id="KW-0479">Metal-binding</keyword>
<dbReference type="Gene3D" id="3.40.50.10130">
    <property type="match status" value="1"/>
</dbReference>
<dbReference type="InterPro" id="IPR047521">
    <property type="entry name" value="XPF_nuclease_EME1_ascomycetes"/>
</dbReference>
<keyword evidence="7" id="KW-0227">DNA damage</keyword>
<keyword evidence="10" id="KW-0233">DNA recombination</keyword>
<dbReference type="Gene3D" id="1.10.150.670">
    <property type="entry name" value="Crossover junction endonuclease EME1, DNA-binding domain"/>
    <property type="match status" value="1"/>
</dbReference>
<evidence type="ECO:0000256" key="12">
    <source>
        <dbReference type="ARBA" id="ARBA00023242"/>
    </source>
</evidence>
<evidence type="ECO:0000256" key="3">
    <source>
        <dbReference type="ARBA" id="ARBA00005313"/>
    </source>
</evidence>
<organism evidence="16 17">
    <name type="scientific">Phlyctema vagabunda</name>
    <dbReference type="NCBI Taxonomy" id="108571"/>
    <lineage>
        <taxon>Eukaryota</taxon>
        <taxon>Fungi</taxon>
        <taxon>Dikarya</taxon>
        <taxon>Ascomycota</taxon>
        <taxon>Pezizomycotina</taxon>
        <taxon>Leotiomycetes</taxon>
        <taxon>Helotiales</taxon>
        <taxon>Dermateaceae</taxon>
        <taxon>Phlyctema</taxon>
    </lineage>
</organism>
<evidence type="ECO:0000256" key="7">
    <source>
        <dbReference type="ARBA" id="ARBA00022763"/>
    </source>
</evidence>
<evidence type="ECO:0000256" key="13">
    <source>
        <dbReference type="ARBA" id="ARBA00023254"/>
    </source>
</evidence>
<evidence type="ECO:0000256" key="1">
    <source>
        <dbReference type="ARBA" id="ARBA00001946"/>
    </source>
</evidence>
<evidence type="ECO:0000256" key="9">
    <source>
        <dbReference type="ARBA" id="ARBA00022842"/>
    </source>
</evidence>
<keyword evidence="8" id="KW-0378">Hydrolase</keyword>
<feature type="compositionally biased region" description="Basic and acidic residues" evidence="14">
    <location>
        <begin position="51"/>
        <end position="69"/>
    </location>
</feature>
<gene>
    <name evidence="16" type="ORF">PVAG01_07916</name>
</gene>
<dbReference type="CDD" id="cd20085">
    <property type="entry name" value="XPF_nuclease_Mms4"/>
    <property type="match status" value="1"/>
</dbReference>
<dbReference type="InterPro" id="IPR006166">
    <property type="entry name" value="ERCC4_domain"/>
</dbReference>
<name>A0ABR4PDR5_9HELO</name>
<dbReference type="SMART" id="SM00891">
    <property type="entry name" value="ERCC4"/>
    <property type="match status" value="1"/>
</dbReference>
<keyword evidence="13" id="KW-0469">Meiosis</keyword>
<accession>A0ABR4PDR5</accession>
<comment type="similarity">
    <text evidence="3">Belongs to the EME1/MMS4 family.</text>
</comment>
<dbReference type="Proteomes" id="UP001629113">
    <property type="component" value="Unassembled WGS sequence"/>
</dbReference>
<proteinExistence type="inferred from homology"/>
<keyword evidence="6" id="KW-0255">Endonuclease</keyword>
<dbReference type="InterPro" id="IPR042530">
    <property type="entry name" value="EME1/EME2_C"/>
</dbReference>
<dbReference type="Pfam" id="PF02732">
    <property type="entry name" value="ERCC4"/>
    <property type="match status" value="1"/>
</dbReference>
<feature type="region of interest" description="Disordered" evidence="14">
    <location>
        <begin position="224"/>
        <end position="243"/>
    </location>
</feature>
<comment type="subcellular location">
    <subcellularLocation>
        <location evidence="2">Nucleus</location>
    </subcellularLocation>
</comment>